<evidence type="ECO:0000313" key="2">
    <source>
        <dbReference type="EMBL" id="OBZ73038.1"/>
    </source>
</evidence>
<name>A0A1C7M867_GRIFR</name>
<gene>
    <name evidence="2" type="ORF">A0H81_07129</name>
</gene>
<sequence>MHTRTFQSALFVLAVATAHASGSRSSNVSQTLKARNMCQRPDGALEARSSVANLTKRENCDNHSGAWVPGFPAITEWCAGKFGREDRRSVEDGMGESF</sequence>
<comment type="caution">
    <text evidence="2">The sequence shown here is derived from an EMBL/GenBank/DDBJ whole genome shotgun (WGS) entry which is preliminary data.</text>
</comment>
<evidence type="ECO:0000256" key="1">
    <source>
        <dbReference type="SAM" id="SignalP"/>
    </source>
</evidence>
<dbReference type="AlphaFoldDB" id="A0A1C7M867"/>
<reference evidence="2 3" key="1">
    <citation type="submission" date="2016-03" db="EMBL/GenBank/DDBJ databases">
        <title>Whole genome sequencing of Grifola frondosa 9006-11.</title>
        <authorList>
            <person name="Min B."/>
            <person name="Park H."/>
            <person name="Kim J.-G."/>
            <person name="Cho H."/>
            <person name="Oh Y.-L."/>
            <person name="Kong W.-S."/>
            <person name="Choi I.-G."/>
        </authorList>
    </citation>
    <scope>NUCLEOTIDE SEQUENCE [LARGE SCALE GENOMIC DNA]</scope>
    <source>
        <strain evidence="2 3">9006-11</strain>
    </source>
</reference>
<keyword evidence="3" id="KW-1185">Reference proteome</keyword>
<keyword evidence="1" id="KW-0732">Signal</keyword>
<feature type="chain" id="PRO_5008888995" evidence="1">
    <location>
        <begin position="21"/>
        <end position="98"/>
    </location>
</feature>
<evidence type="ECO:0000313" key="3">
    <source>
        <dbReference type="Proteomes" id="UP000092993"/>
    </source>
</evidence>
<feature type="signal peptide" evidence="1">
    <location>
        <begin position="1"/>
        <end position="20"/>
    </location>
</feature>
<accession>A0A1C7M867</accession>
<organism evidence="2 3">
    <name type="scientific">Grifola frondosa</name>
    <name type="common">Maitake</name>
    <name type="synonym">Polyporus frondosus</name>
    <dbReference type="NCBI Taxonomy" id="5627"/>
    <lineage>
        <taxon>Eukaryota</taxon>
        <taxon>Fungi</taxon>
        <taxon>Dikarya</taxon>
        <taxon>Basidiomycota</taxon>
        <taxon>Agaricomycotina</taxon>
        <taxon>Agaricomycetes</taxon>
        <taxon>Polyporales</taxon>
        <taxon>Grifolaceae</taxon>
        <taxon>Grifola</taxon>
    </lineage>
</organism>
<dbReference type="EMBL" id="LUGG01000007">
    <property type="protein sequence ID" value="OBZ73038.1"/>
    <property type="molecule type" value="Genomic_DNA"/>
</dbReference>
<dbReference type="Proteomes" id="UP000092993">
    <property type="component" value="Unassembled WGS sequence"/>
</dbReference>
<protein>
    <submittedName>
        <fullName evidence="2">Uncharacterized protein</fullName>
    </submittedName>
</protein>
<proteinExistence type="predicted"/>